<keyword evidence="2" id="KW-0408">Iron</keyword>
<dbReference type="Gene3D" id="2.60.120.10">
    <property type="entry name" value="Jelly Rolls"/>
    <property type="match status" value="2"/>
</dbReference>
<protein>
    <recommendedName>
        <fullName evidence="8">Pirin-like protein</fullName>
    </recommendedName>
</protein>
<evidence type="ECO:0000259" key="4">
    <source>
        <dbReference type="Pfam" id="PF02678"/>
    </source>
</evidence>
<dbReference type="InterPro" id="IPR003829">
    <property type="entry name" value="Pirin_N_dom"/>
</dbReference>
<comment type="similarity">
    <text evidence="1 3">Belongs to the pirin family.</text>
</comment>
<name>A0A8X7PWV6_BRACI</name>
<dbReference type="EMBL" id="JAAMPC010000015">
    <property type="protein sequence ID" value="KAG2258640.1"/>
    <property type="molecule type" value="Genomic_DNA"/>
</dbReference>
<dbReference type="CDD" id="cd02247">
    <property type="entry name" value="cupin_pirin_C"/>
    <property type="match status" value="1"/>
</dbReference>
<dbReference type="InterPro" id="IPR008778">
    <property type="entry name" value="Pirin_C_dom"/>
</dbReference>
<sequence>MSSRVVKKIFANFENSNDGAVIRQGITKSDHELLDPFVSLAEFSVSPPGGFRDHPHRGEIIFSFLLYILKAYIGGLIHQDFNGNKGTVHEGDVLWTTAGRGIIHSEMPKEHTNIGLQLWVNLPSSDKMIDPANVEISSSEMPVAYEEGAEVKVIAGESMGVQSPFYTRTPIMFLDITLQPGAQTHQAVPESWTAFAYVIDCNEGVFGSSDSSPVQAHTLVVFGTGDEVSVWNTSSYRPLRFFLIAGEPIGESVVQHGPFVMNTQAEIDGTIWDYRNGENGFEKAKYWRSE</sequence>
<evidence type="ECO:0000256" key="3">
    <source>
        <dbReference type="RuleBase" id="RU003457"/>
    </source>
</evidence>
<feature type="binding site" evidence="2">
    <location>
        <position position="106"/>
    </location>
    <ligand>
        <name>Fe cation</name>
        <dbReference type="ChEBI" id="CHEBI:24875"/>
    </ligand>
</feature>
<comment type="cofactor">
    <cofactor evidence="2">
        <name>Fe cation</name>
        <dbReference type="ChEBI" id="CHEBI:24875"/>
    </cofactor>
    <text evidence="2">Binds 1 Fe cation per subunit.</text>
</comment>
<keyword evidence="2" id="KW-0479">Metal-binding</keyword>
<evidence type="ECO:0000256" key="2">
    <source>
        <dbReference type="PIRSR" id="PIRSR006232-1"/>
    </source>
</evidence>
<dbReference type="PANTHER" id="PTHR13903">
    <property type="entry name" value="PIRIN-RELATED"/>
    <property type="match status" value="1"/>
</dbReference>
<feature type="domain" description="Pirin N-terminal" evidence="4">
    <location>
        <begin position="34"/>
        <end position="120"/>
    </location>
</feature>
<evidence type="ECO:0000256" key="1">
    <source>
        <dbReference type="ARBA" id="ARBA00008416"/>
    </source>
</evidence>
<comment type="caution">
    <text evidence="6">The sequence shown here is derived from an EMBL/GenBank/DDBJ whole genome shotgun (WGS) entry which is preliminary data.</text>
</comment>
<proteinExistence type="inferred from homology"/>
<dbReference type="OrthoDB" id="198735at2759"/>
<dbReference type="GO" id="GO:0046872">
    <property type="term" value="F:metal ion binding"/>
    <property type="evidence" value="ECO:0007669"/>
    <property type="project" value="UniProtKB-KW"/>
</dbReference>
<dbReference type="InterPro" id="IPR011051">
    <property type="entry name" value="RmlC_Cupin_sf"/>
</dbReference>
<gene>
    <name evidence="6" type="ORF">Bca52824_077934</name>
</gene>
<dbReference type="Proteomes" id="UP000886595">
    <property type="component" value="Unassembled WGS sequence"/>
</dbReference>
<evidence type="ECO:0000259" key="5">
    <source>
        <dbReference type="Pfam" id="PF05726"/>
    </source>
</evidence>
<dbReference type="CDD" id="cd02909">
    <property type="entry name" value="cupin_pirin_N"/>
    <property type="match status" value="1"/>
</dbReference>
<accession>A0A8X7PWV6</accession>
<feature type="binding site" evidence="2">
    <location>
        <position position="54"/>
    </location>
    <ligand>
        <name>Fe cation</name>
        <dbReference type="ChEBI" id="CHEBI:24875"/>
    </ligand>
</feature>
<dbReference type="Pfam" id="PF05726">
    <property type="entry name" value="Pirin_C"/>
    <property type="match status" value="1"/>
</dbReference>
<evidence type="ECO:0000313" key="7">
    <source>
        <dbReference type="Proteomes" id="UP000886595"/>
    </source>
</evidence>
<feature type="binding site" evidence="2">
    <location>
        <position position="104"/>
    </location>
    <ligand>
        <name>Fe cation</name>
        <dbReference type="ChEBI" id="CHEBI:24875"/>
    </ligand>
</feature>
<dbReference type="AlphaFoldDB" id="A0A8X7PWV6"/>
<feature type="binding site" evidence="2">
    <location>
        <position position="56"/>
    </location>
    <ligand>
        <name>Fe cation</name>
        <dbReference type="ChEBI" id="CHEBI:24875"/>
    </ligand>
</feature>
<evidence type="ECO:0000313" key="6">
    <source>
        <dbReference type="EMBL" id="KAG2258640.1"/>
    </source>
</evidence>
<keyword evidence="7" id="KW-1185">Reference proteome</keyword>
<dbReference type="PIRSF" id="PIRSF006232">
    <property type="entry name" value="Pirin"/>
    <property type="match status" value="1"/>
</dbReference>
<reference evidence="6 7" key="1">
    <citation type="submission" date="2020-02" db="EMBL/GenBank/DDBJ databases">
        <authorList>
            <person name="Ma Q."/>
            <person name="Huang Y."/>
            <person name="Song X."/>
            <person name="Pei D."/>
        </authorList>
    </citation>
    <scope>NUCLEOTIDE SEQUENCE [LARGE SCALE GENOMIC DNA]</scope>
    <source>
        <strain evidence="6">Sxm20200214</strain>
        <tissue evidence="6">Leaf</tissue>
    </source>
</reference>
<evidence type="ECO:0008006" key="8">
    <source>
        <dbReference type="Google" id="ProtNLM"/>
    </source>
</evidence>
<dbReference type="SUPFAM" id="SSF51182">
    <property type="entry name" value="RmlC-like cupins"/>
    <property type="match status" value="1"/>
</dbReference>
<dbReference type="InterPro" id="IPR012093">
    <property type="entry name" value="Pirin"/>
</dbReference>
<dbReference type="InterPro" id="IPR014710">
    <property type="entry name" value="RmlC-like_jellyroll"/>
</dbReference>
<dbReference type="PANTHER" id="PTHR13903:SF20">
    <property type="entry name" value="BNAC08G48910D PROTEIN"/>
    <property type="match status" value="1"/>
</dbReference>
<dbReference type="Pfam" id="PF02678">
    <property type="entry name" value="Pirin"/>
    <property type="match status" value="1"/>
</dbReference>
<organism evidence="6 7">
    <name type="scientific">Brassica carinata</name>
    <name type="common">Ethiopian mustard</name>
    <name type="synonym">Abyssinian cabbage</name>
    <dbReference type="NCBI Taxonomy" id="52824"/>
    <lineage>
        <taxon>Eukaryota</taxon>
        <taxon>Viridiplantae</taxon>
        <taxon>Streptophyta</taxon>
        <taxon>Embryophyta</taxon>
        <taxon>Tracheophyta</taxon>
        <taxon>Spermatophyta</taxon>
        <taxon>Magnoliopsida</taxon>
        <taxon>eudicotyledons</taxon>
        <taxon>Gunneridae</taxon>
        <taxon>Pentapetalae</taxon>
        <taxon>rosids</taxon>
        <taxon>malvids</taxon>
        <taxon>Brassicales</taxon>
        <taxon>Brassicaceae</taxon>
        <taxon>Brassiceae</taxon>
        <taxon>Brassica</taxon>
    </lineage>
</organism>
<feature type="domain" description="Pirin C-terminal" evidence="5">
    <location>
        <begin position="174"/>
        <end position="280"/>
    </location>
</feature>